<organism evidence="2 3">
    <name type="scientific">Ramazzottius varieornatus</name>
    <name type="common">Water bear</name>
    <name type="synonym">Tardigrade</name>
    <dbReference type="NCBI Taxonomy" id="947166"/>
    <lineage>
        <taxon>Eukaryota</taxon>
        <taxon>Metazoa</taxon>
        <taxon>Ecdysozoa</taxon>
        <taxon>Tardigrada</taxon>
        <taxon>Eutardigrada</taxon>
        <taxon>Parachela</taxon>
        <taxon>Hypsibioidea</taxon>
        <taxon>Ramazzottiidae</taxon>
        <taxon>Ramazzottius</taxon>
    </lineage>
</organism>
<comment type="caution">
    <text evidence="2">The sequence shown here is derived from an EMBL/GenBank/DDBJ whole genome shotgun (WGS) entry which is preliminary data.</text>
</comment>
<protein>
    <submittedName>
        <fullName evidence="2">Uncharacterized protein</fullName>
    </submittedName>
</protein>
<gene>
    <name evidence="2" type="primary">RvY_01638-1</name>
    <name evidence="2" type="synonym">RvY_01638.1</name>
    <name evidence="2" type="ORF">RvY_01638</name>
</gene>
<feature type="region of interest" description="Disordered" evidence="1">
    <location>
        <begin position="39"/>
        <end position="60"/>
    </location>
</feature>
<evidence type="ECO:0000313" key="2">
    <source>
        <dbReference type="EMBL" id="GAU89042.1"/>
    </source>
</evidence>
<accession>A0A1D1UN18</accession>
<dbReference type="Proteomes" id="UP000186922">
    <property type="component" value="Unassembled WGS sequence"/>
</dbReference>
<feature type="compositionally biased region" description="Polar residues" evidence="1">
    <location>
        <begin position="46"/>
        <end position="60"/>
    </location>
</feature>
<proteinExistence type="predicted"/>
<feature type="region of interest" description="Disordered" evidence="1">
    <location>
        <begin position="1"/>
        <end position="25"/>
    </location>
</feature>
<dbReference type="EMBL" id="BDGG01000001">
    <property type="protein sequence ID" value="GAU89042.1"/>
    <property type="molecule type" value="Genomic_DNA"/>
</dbReference>
<name>A0A1D1UN18_RAMVA</name>
<reference evidence="2 3" key="1">
    <citation type="journal article" date="2016" name="Nat. Commun.">
        <title>Extremotolerant tardigrade genome and improved radiotolerance of human cultured cells by tardigrade-unique protein.</title>
        <authorList>
            <person name="Hashimoto T."/>
            <person name="Horikawa D.D."/>
            <person name="Saito Y."/>
            <person name="Kuwahara H."/>
            <person name="Kozuka-Hata H."/>
            <person name="Shin-I T."/>
            <person name="Minakuchi Y."/>
            <person name="Ohishi K."/>
            <person name="Motoyama A."/>
            <person name="Aizu T."/>
            <person name="Enomoto A."/>
            <person name="Kondo K."/>
            <person name="Tanaka S."/>
            <person name="Hara Y."/>
            <person name="Koshikawa S."/>
            <person name="Sagara H."/>
            <person name="Miura T."/>
            <person name="Yokobori S."/>
            <person name="Miyagawa K."/>
            <person name="Suzuki Y."/>
            <person name="Kubo T."/>
            <person name="Oyama M."/>
            <person name="Kohara Y."/>
            <person name="Fujiyama A."/>
            <person name="Arakawa K."/>
            <person name="Katayama T."/>
            <person name="Toyoda A."/>
            <person name="Kunieda T."/>
        </authorList>
    </citation>
    <scope>NUCLEOTIDE SEQUENCE [LARGE SCALE GENOMIC DNA]</scope>
    <source>
        <strain evidence="2 3">YOKOZUNA-1</strain>
    </source>
</reference>
<evidence type="ECO:0000256" key="1">
    <source>
        <dbReference type="SAM" id="MobiDB-lite"/>
    </source>
</evidence>
<dbReference type="AlphaFoldDB" id="A0A1D1UN18"/>
<keyword evidence="3" id="KW-1185">Reference proteome</keyword>
<sequence>MGKSPPKGMQNFTDHPGPVTAVRHNDDGTVSQVNATVKGRHLGAGSPSTIRSRQYIQQQN</sequence>
<evidence type="ECO:0000313" key="3">
    <source>
        <dbReference type="Proteomes" id="UP000186922"/>
    </source>
</evidence>